<dbReference type="PANTHER" id="PTHR43652:SF2">
    <property type="entry name" value="BASIC AMINO ACID ANTIPORTER YFCC-RELATED"/>
    <property type="match status" value="1"/>
</dbReference>
<sequence>MTIQAIGLCIILLAMFIALLREQLPPEIGVFLALAAITLFGILTPEKALSGFSNPGVHTVANLLIVGAAVSRSGLLHGIIEKILTGSKSISSIILKIMLPTGMLSGFINNTPLLTIMLPSVQRWALANKVSPSKLLIPLSYASILGGTTTLIGTSSNLLVQGLLLENGINGFQLFDFAFIGVPLTVIGILYFSLLGHRLLPDRKPNIDKFQEEQYLYIHHYKVRQNSTLVGKSITEAMLQNLDHLFLIEIHLDGKWITAEKDEIIHANDILLFSGNPKGVLNAGLYLGLEKCLEGEVPELSSSRSALIEASIPEGSALANKRIKDIHFRSKYHAIILAIKRRGCEITSGFGNLSLKENDTLVLMADQHFLKNWGESDIFRLHSSVQPEPKKTGGHMVIICILLLMMGMAVFQVMSIYKISLFTTVLLISTKSISLADAFRAVNWRLIIMMGSSIGIGKAVESTGLAKILSEHLLSIGGISGLLGILIFFFLATMLLTEILNNLATAAVMFPVGFSISEKLMLDPLMFAIVTAIASSCSFLTPIGYQTNMIVLGPGGYKFSDYLKAGFPLSLLCMGATILLVSIRWL</sequence>
<evidence type="ECO:0000259" key="8">
    <source>
        <dbReference type="PROSITE" id="PS51202"/>
    </source>
</evidence>
<feature type="transmembrane region" description="Helical" evidence="7">
    <location>
        <begin position="565"/>
        <end position="583"/>
    </location>
</feature>
<dbReference type="PATRIC" id="fig|285983.3.peg.1650"/>
<keyword evidence="3 7" id="KW-0812">Transmembrane</keyword>
<dbReference type="SUPFAM" id="SSF116726">
    <property type="entry name" value="TrkA C-terminal domain-like"/>
    <property type="match status" value="2"/>
</dbReference>
<dbReference type="EMBL" id="JXIQ01000108">
    <property type="protein sequence ID" value="KIY21392.1"/>
    <property type="molecule type" value="Genomic_DNA"/>
</dbReference>
<evidence type="ECO:0000256" key="2">
    <source>
        <dbReference type="ARBA" id="ARBA00022448"/>
    </source>
</evidence>
<keyword evidence="5 7" id="KW-1133">Transmembrane helix</keyword>
<keyword evidence="10" id="KW-1185">Reference proteome</keyword>
<dbReference type="GO" id="GO:0008324">
    <property type="term" value="F:monoatomic cation transmembrane transporter activity"/>
    <property type="evidence" value="ECO:0007669"/>
    <property type="project" value="InterPro"/>
</dbReference>
<dbReference type="AlphaFoldDB" id="A0A0D6Z743"/>
<dbReference type="InterPro" id="IPR004680">
    <property type="entry name" value="Cit_transptr-like_dom"/>
</dbReference>
<dbReference type="RefSeq" id="WP_044394596.1">
    <property type="nucleotide sequence ID" value="NZ_JXIQ01000108.1"/>
</dbReference>
<gene>
    <name evidence="9" type="ORF">UB32_13995</name>
</gene>
<evidence type="ECO:0000313" key="10">
    <source>
        <dbReference type="Proteomes" id="UP000032512"/>
    </source>
</evidence>
<dbReference type="PROSITE" id="PS51202">
    <property type="entry name" value="RCK_C"/>
    <property type="match status" value="2"/>
</dbReference>
<dbReference type="Gene3D" id="3.30.70.1450">
    <property type="entry name" value="Regulator of K+ conductance, C-terminal domain"/>
    <property type="match status" value="2"/>
</dbReference>
<dbReference type="Pfam" id="PF02080">
    <property type="entry name" value="TrkA_C"/>
    <property type="match status" value="1"/>
</dbReference>
<feature type="transmembrane region" description="Helical" evidence="7">
    <location>
        <begin position="30"/>
        <end position="49"/>
    </location>
</feature>
<evidence type="ECO:0000256" key="4">
    <source>
        <dbReference type="ARBA" id="ARBA00022737"/>
    </source>
</evidence>
<dbReference type="Pfam" id="PF03600">
    <property type="entry name" value="CitMHS"/>
    <property type="match status" value="1"/>
</dbReference>
<dbReference type="InterPro" id="IPR031312">
    <property type="entry name" value="Na/sul_symport_CS"/>
</dbReference>
<keyword evidence="2" id="KW-0813">Transport</keyword>
<dbReference type="PROSITE" id="PS01271">
    <property type="entry name" value="NA_SULFATE"/>
    <property type="match status" value="1"/>
</dbReference>
<evidence type="ECO:0000256" key="6">
    <source>
        <dbReference type="ARBA" id="ARBA00023136"/>
    </source>
</evidence>
<comment type="subcellular location">
    <subcellularLocation>
        <location evidence="1">Membrane</location>
        <topology evidence="1">Multi-pass membrane protein</topology>
    </subcellularLocation>
</comment>
<proteinExistence type="predicted"/>
<evidence type="ECO:0000313" key="9">
    <source>
        <dbReference type="EMBL" id="KIY21392.1"/>
    </source>
</evidence>
<feature type="transmembrane region" description="Helical" evidence="7">
    <location>
        <begin position="135"/>
        <end position="154"/>
    </location>
</feature>
<name>A0A0D6Z743_9BACI</name>
<feature type="transmembrane region" description="Helical" evidence="7">
    <location>
        <begin position="396"/>
        <end position="417"/>
    </location>
</feature>
<organism evidence="9 10">
    <name type="scientific">Mesobacillus subterraneus</name>
    <dbReference type="NCBI Taxonomy" id="285983"/>
    <lineage>
        <taxon>Bacteria</taxon>
        <taxon>Bacillati</taxon>
        <taxon>Bacillota</taxon>
        <taxon>Bacilli</taxon>
        <taxon>Bacillales</taxon>
        <taxon>Bacillaceae</taxon>
        <taxon>Mesobacillus</taxon>
    </lineage>
</organism>
<feature type="transmembrane region" description="Helical" evidence="7">
    <location>
        <begin position="524"/>
        <end position="545"/>
    </location>
</feature>
<feature type="transmembrane region" description="Helical" evidence="7">
    <location>
        <begin position="174"/>
        <end position="194"/>
    </location>
</feature>
<feature type="domain" description="RCK C-terminal" evidence="8">
    <location>
        <begin position="205"/>
        <end position="290"/>
    </location>
</feature>
<dbReference type="Proteomes" id="UP000032512">
    <property type="component" value="Unassembled WGS sequence"/>
</dbReference>
<dbReference type="InterPro" id="IPR006037">
    <property type="entry name" value="RCK_C"/>
</dbReference>
<dbReference type="InterPro" id="IPR036721">
    <property type="entry name" value="RCK_C_sf"/>
</dbReference>
<dbReference type="GO" id="GO:0006813">
    <property type="term" value="P:potassium ion transport"/>
    <property type="evidence" value="ECO:0007669"/>
    <property type="project" value="InterPro"/>
</dbReference>
<protein>
    <recommendedName>
        <fullName evidence="8">RCK C-terminal domain-containing protein</fullName>
    </recommendedName>
</protein>
<feature type="transmembrane region" description="Helical" evidence="7">
    <location>
        <begin position="499"/>
        <end position="517"/>
    </location>
</feature>
<reference evidence="9 10" key="1">
    <citation type="submission" date="2015-01" db="EMBL/GenBank/DDBJ databases">
        <title>Draft genome sequences of the supercritical CO2 tolerant bacteria Bacillus subterraneus MITOT1 and Bacillus cereus MIT0214.</title>
        <authorList>
            <person name="Peet K.C."/>
            <person name="Thompson J.R."/>
        </authorList>
    </citation>
    <scope>NUCLEOTIDE SEQUENCE [LARGE SCALE GENOMIC DNA]</scope>
    <source>
        <strain evidence="9 10">MITOT1</strain>
    </source>
</reference>
<comment type="caution">
    <text evidence="9">The sequence shown here is derived from an EMBL/GenBank/DDBJ whole genome shotgun (WGS) entry which is preliminary data.</text>
</comment>
<evidence type="ECO:0000256" key="3">
    <source>
        <dbReference type="ARBA" id="ARBA00022692"/>
    </source>
</evidence>
<feature type="domain" description="RCK C-terminal" evidence="8">
    <location>
        <begin position="295"/>
        <end position="379"/>
    </location>
</feature>
<dbReference type="PANTHER" id="PTHR43652">
    <property type="entry name" value="BASIC AMINO ACID ANTIPORTER YFCC-RELATED"/>
    <property type="match status" value="1"/>
</dbReference>
<keyword evidence="4" id="KW-0677">Repeat</keyword>
<evidence type="ECO:0000256" key="1">
    <source>
        <dbReference type="ARBA" id="ARBA00004141"/>
    </source>
</evidence>
<dbReference type="GO" id="GO:0005886">
    <property type="term" value="C:plasma membrane"/>
    <property type="evidence" value="ECO:0007669"/>
    <property type="project" value="TreeGrafter"/>
</dbReference>
<keyword evidence="6 7" id="KW-0472">Membrane</keyword>
<feature type="transmembrane region" description="Helical" evidence="7">
    <location>
        <begin position="442"/>
        <end position="460"/>
    </location>
</feature>
<feature type="transmembrane region" description="Helical" evidence="7">
    <location>
        <begin position="472"/>
        <end position="493"/>
    </location>
</feature>
<feature type="transmembrane region" description="Helical" evidence="7">
    <location>
        <begin position="92"/>
        <end position="114"/>
    </location>
</feature>
<evidence type="ECO:0000256" key="5">
    <source>
        <dbReference type="ARBA" id="ARBA00022989"/>
    </source>
</evidence>
<accession>A0A0D6Z743</accession>
<evidence type="ECO:0000256" key="7">
    <source>
        <dbReference type="SAM" id="Phobius"/>
    </source>
</evidence>
<dbReference type="InterPro" id="IPR051679">
    <property type="entry name" value="DASS-Related_Transporters"/>
</dbReference>